<evidence type="ECO:0000256" key="8">
    <source>
        <dbReference type="ARBA" id="ARBA00022989"/>
    </source>
</evidence>
<evidence type="ECO:0000313" key="15">
    <source>
        <dbReference type="EMBL" id="KAL3230826.1"/>
    </source>
</evidence>
<evidence type="ECO:0000313" key="16">
    <source>
        <dbReference type="Proteomes" id="UP001623330"/>
    </source>
</evidence>
<dbReference type="Pfam" id="PF01694">
    <property type="entry name" value="Rhomboid"/>
    <property type="match status" value="1"/>
</dbReference>
<keyword evidence="8 13" id="KW-1133">Transmembrane helix</keyword>
<organism evidence="15 16">
    <name type="scientific">Nakaseomyces bracarensis</name>
    <dbReference type="NCBI Taxonomy" id="273131"/>
    <lineage>
        <taxon>Eukaryota</taxon>
        <taxon>Fungi</taxon>
        <taxon>Dikarya</taxon>
        <taxon>Ascomycota</taxon>
        <taxon>Saccharomycotina</taxon>
        <taxon>Saccharomycetes</taxon>
        <taxon>Saccharomycetales</taxon>
        <taxon>Saccharomycetaceae</taxon>
        <taxon>Nakaseomyces</taxon>
    </lineage>
</organism>
<gene>
    <name evidence="15" type="ORF">RNJ44_01275</name>
</gene>
<evidence type="ECO:0000256" key="10">
    <source>
        <dbReference type="ARBA" id="ARBA00037147"/>
    </source>
</evidence>
<evidence type="ECO:0000256" key="13">
    <source>
        <dbReference type="SAM" id="Phobius"/>
    </source>
</evidence>
<comment type="similarity">
    <text evidence="3">Belongs to the peptidase S54 family.</text>
</comment>
<name>A0ABR4NRM5_9SACH</name>
<evidence type="ECO:0000256" key="5">
    <source>
        <dbReference type="ARBA" id="ARBA00022670"/>
    </source>
</evidence>
<dbReference type="InterPro" id="IPR022764">
    <property type="entry name" value="Peptidase_S54_rhomboid_dom"/>
</dbReference>
<evidence type="ECO:0000256" key="2">
    <source>
        <dbReference type="ARBA" id="ARBA00004257"/>
    </source>
</evidence>
<evidence type="ECO:0000256" key="3">
    <source>
        <dbReference type="ARBA" id="ARBA00009045"/>
    </source>
</evidence>
<proteinExistence type="inferred from homology"/>
<dbReference type="Proteomes" id="UP001623330">
    <property type="component" value="Unassembled WGS sequence"/>
</dbReference>
<feature type="transmembrane region" description="Helical" evidence="13">
    <location>
        <begin position="60"/>
        <end position="80"/>
    </location>
</feature>
<dbReference type="Gene3D" id="1.20.1540.10">
    <property type="entry name" value="Rhomboid-like"/>
    <property type="match status" value="1"/>
</dbReference>
<comment type="subcellular location">
    <subcellularLocation>
        <location evidence="2">Golgi apparatus</location>
        <location evidence="2">cis-Golgi network membrane</location>
        <topology evidence="2">Multi-pass membrane protein</topology>
    </subcellularLocation>
</comment>
<comment type="catalytic activity">
    <reaction evidence="1">
        <text>Cleaves type-1 transmembrane domains using a catalytic dyad composed of serine and histidine that are contributed by different transmembrane domains.</text>
        <dbReference type="EC" id="3.4.21.105"/>
    </reaction>
</comment>
<evidence type="ECO:0000256" key="6">
    <source>
        <dbReference type="ARBA" id="ARBA00022692"/>
    </source>
</evidence>
<dbReference type="PANTHER" id="PTHR43066">
    <property type="entry name" value="RHOMBOID-RELATED PROTEIN"/>
    <property type="match status" value="1"/>
</dbReference>
<dbReference type="SUPFAM" id="SSF144091">
    <property type="entry name" value="Rhomboid-like"/>
    <property type="match status" value="1"/>
</dbReference>
<keyword evidence="5" id="KW-0645">Protease</keyword>
<protein>
    <recommendedName>
        <fullName evidence="11">Rhomboid-type serine protease 2</fullName>
        <ecNumber evidence="4">3.4.21.105</ecNumber>
    </recommendedName>
    <alternativeName>
        <fullName evidence="12">Rhomboid protein 2</fullName>
    </alternativeName>
</protein>
<evidence type="ECO:0000256" key="12">
    <source>
        <dbReference type="ARBA" id="ARBA00042081"/>
    </source>
</evidence>
<sequence length="268" mass="29798">MIQPQRLLMPEGRPPAALSTGLMIFLTAMFGISQINSSFKDHFVLLPSSLFEFDMGKLSLYPLMHMSYLHLVFNALAIVGPLNNFEATHGTIHTGVVLNLSAVIAAIIYCVVSRFLGLEAGVVGASGWCFTFITYMSVKESRIYPKFELSRIIPGVPYSIPTHLSPVCLLFFTAVVFFRSSFLGHTAGMAVGYFIGYFEKYFNILVPPSWILDKIEKVVDPLINIIPFNIKYYRDAEVDREEEYKSFFPDQPPILPTTGGSGTVLGTA</sequence>
<feature type="domain" description="Peptidase S54 rhomboid" evidence="14">
    <location>
        <begin position="57"/>
        <end position="198"/>
    </location>
</feature>
<comment type="caution">
    <text evidence="15">The sequence shown here is derived from an EMBL/GenBank/DDBJ whole genome shotgun (WGS) entry which is preliminary data.</text>
</comment>
<dbReference type="InterPro" id="IPR035952">
    <property type="entry name" value="Rhomboid-like_sf"/>
</dbReference>
<feature type="transmembrane region" description="Helical" evidence="13">
    <location>
        <begin position="118"/>
        <end position="138"/>
    </location>
</feature>
<feature type="transmembrane region" description="Helical" evidence="13">
    <location>
        <begin position="92"/>
        <end position="111"/>
    </location>
</feature>
<keyword evidence="7" id="KW-0378">Hydrolase</keyword>
<evidence type="ECO:0000256" key="9">
    <source>
        <dbReference type="ARBA" id="ARBA00023136"/>
    </source>
</evidence>
<accession>A0ABR4NRM5</accession>
<reference evidence="15 16" key="1">
    <citation type="submission" date="2024-05" db="EMBL/GenBank/DDBJ databases">
        <title>Long read based assembly of the Candida bracarensis genome reveals expanded adhesin content.</title>
        <authorList>
            <person name="Marcet-Houben M."/>
            <person name="Ksiezopolska E."/>
            <person name="Gabaldon T."/>
        </authorList>
    </citation>
    <scope>NUCLEOTIDE SEQUENCE [LARGE SCALE GENOMIC DNA]</scope>
    <source>
        <strain evidence="15 16">CBM6</strain>
    </source>
</reference>
<feature type="transmembrane region" description="Helical" evidence="13">
    <location>
        <begin position="16"/>
        <end position="39"/>
    </location>
</feature>
<evidence type="ECO:0000256" key="1">
    <source>
        <dbReference type="ARBA" id="ARBA00000156"/>
    </source>
</evidence>
<comment type="function">
    <text evidence="10">Probable rhomboid-type serine protease that catalyzes intramembrane proteolysis.</text>
</comment>
<keyword evidence="6 13" id="KW-0812">Transmembrane</keyword>
<keyword evidence="16" id="KW-1185">Reference proteome</keyword>
<dbReference type="PANTHER" id="PTHR43066:SF1">
    <property type="entry name" value="RHOMBOID PROTEIN 2"/>
    <property type="match status" value="1"/>
</dbReference>
<evidence type="ECO:0000256" key="7">
    <source>
        <dbReference type="ARBA" id="ARBA00022801"/>
    </source>
</evidence>
<evidence type="ECO:0000256" key="4">
    <source>
        <dbReference type="ARBA" id="ARBA00013039"/>
    </source>
</evidence>
<evidence type="ECO:0000259" key="14">
    <source>
        <dbReference type="Pfam" id="PF01694"/>
    </source>
</evidence>
<dbReference type="EMBL" id="JBEVYD010000009">
    <property type="protein sequence ID" value="KAL3230826.1"/>
    <property type="molecule type" value="Genomic_DNA"/>
</dbReference>
<evidence type="ECO:0000256" key="11">
    <source>
        <dbReference type="ARBA" id="ARBA00039804"/>
    </source>
</evidence>
<dbReference type="EC" id="3.4.21.105" evidence="4"/>
<keyword evidence="9 13" id="KW-0472">Membrane</keyword>